<dbReference type="AlphaFoldDB" id="A0A0C9X665"/>
<evidence type="ECO:0000256" key="1">
    <source>
        <dbReference type="SAM" id="Phobius"/>
    </source>
</evidence>
<feature type="transmembrane region" description="Helical" evidence="1">
    <location>
        <begin position="127"/>
        <end position="147"/>
    </location>
</feature>
<dbReference type="InterPro" id="IPR018825">
    <property type="entry name" value="DUF2427"/>
</dbReference>
<feature type="transmembrane region" description="Helical" evidence="1">
    <location>
        <begin position="348"/>
        <end position="370"/>
    </location>
</feature>
<dbReference type="EMBL" id="KN838710">
    <property type="protein sequence ID" value="KIJ96808.1"/>
    <property type="molecule type" value="Genomic_DNA"/>
</dbReference>
<reference evidence="5" key="2">
    <citation type="submission" date="2015-01" db="EMBL/GenBank/DDBJ databases">
        <title>Evolutionary Origins and Diversification of the Mycorrhizal Mutualists.</title>
        <authorList>
            <consortium name="DOE Joint Genome Institute"/>
            <consortium name="Mycorrhizal Genomics Consortium"/>
            <person name="Kohler A."/>
            <person name="Kuo A."/>
            <person name="Nagy L.G."/>
            <person name="Floudas D."/>
            <person name="Copeland A."/>
            <person name="Barry K.W."/>
            <person name="Cichocki N."/>
            <person name="Veneault-Fourrey C."/>
            <person name="LaButti K."/>
            <person name="Lindquist E.A."/>
            <person name="Lipzen A."/>
            <person name="Lundell T."/>
            <person name="Morin E."/>
            <person name="Murat C."/>
            <person name="Riley R."/>
            <person name="Ohm R."/>
            <person name="Sun H."/>
            <person name="Tunlid A."/>
            <person name="Henrissat B."/>
            <person name="Grigoriev I.V."/>
            <person name="Hibbett D.S."/>
            <person name="Martin F."/>
        </authorList>
    </citation>
    <scope>NUCLEOTIDE SEQUENCE [LARGE SCALE GENOMIC DNA]</scope>
    <source>
        <strain evidence="5">LaAM-08-1</strain>
    </source>
</reference>
<feature type="transmembrane region" description="Helical" evidence="1">
    <location>
        <begin position="195"/>
        <end position="213"/>
    </location>
</feature>
<feature type="domain" description="Protein YTP1-like C-terminal" evidence="3">
    <location>
        <begin position="198"/>
        <end position="370"/>
    </location>
</feature>
<proteinExistence type="predicted"/>
<reference evidence="4 5" key="1">
    <citation type="submission" date="2014-04" db="EMBL/GenBank/DDBJ databases">
        <authorList>
            <consortium name="DOE Joint Genome Institute"/>
            <person name="Kuo A."/>
            <person name="Kohler A."/>
            <person name="Nagy L.G."/>
            <person name="Floudas D."/>
            <person name="Copeland A."/>
            <person name="Barry K.W."/>
            <person name="Cichocki N."/>
            <person name="Veneault-Fourrey C."/>
            <person name="LaButti K."/>
            <person name="Lindquist E.A."/>
            <person name="Lipzen A."/>
            <person name="Lundell T."/>
            <person name="Morin E."/>
            <person name="Murat C."/>
            <person name="Sun H."/>
            <person name="Tunlid A."/>
            <person name="Henrissat B."/>
            <person name="Grigoriev I.V."/>
            <person name="Hibbett D.S."/>
            <person name="Martin F."/>
            <person name="Nordberg H.P."/>
            <person name="Cantor M.N."/>
            <person name="Hua S.X."/>
        </authorList>
    </citation>
    <scope>NUCLEOTIDE SEQUENCE [LARGE SCALE GENOMIC DNA]</scope>
    <source>
        <strain evidence="4 5">LaAM-08-1</strain>
    </source>
</reference>
<feature type="transmembrane region" description="Helical" evidence="1">
    <location>
        <begin position="83"/>
        <end position="107"/>
    </location>
</feature>
<feature type="transmembrane region" description="Helical" evidence="1">
    <location>
        <begin position="159"/>
        <end position="183"/>
    </location>
</feature>
<evidence type="ECO:0000313" key="4">
    <source>
        <dbReference type="EMBL" id="KIJ96808.1"/>
    </source>
</evidence>
<evidence type="ECO:0000259" key="2">
    <source>
        <dbReference type="Pfam" id="PF10348"/>
    </source>
</evidence>
<feature type="transmembrane region" description="Helical" evidence="1">
    <location>
        <begin position="311"/>
        <end position="328"/>
    </location>
</feature>
<evidence type="ECO:0008006" key="6">
    <source>
        <dbReference type="Google" id="ProtNLM"/>
    </source>
</evidence>
<keyword evidence="5" id="KW-1185">Reference proteome</keyword>
<dbReference type="Pfam" id="PF10355">
    <property type="entry name" value="Ytp1"/>
    <property type="match status" value="2"/>
</dbReference>
<dbReference type="HOGENOM" id="CLU_034579_0_0_1"/>
<keyword evidence="1" id="KW-1133">Transmembrane helix</keyword>
<keyword evidence="1" id="KW-0472">Membrane</keyword>
<evidence type="ECO:0000259" key="3">
    <source>
        <dbReference type="Pfam" id="PF10355"/>
    </source>
</evidence>
<sequence>MGAPSIQLSKTLSTITCLCVLTKVMLAHPHHDEISEEQARAPIEQATVWGILFPIGMATGFALTFGGYILGHSHKGRMFPRSSHGTFASILLVPIIGQLILGIYLKLHIHEKSMPYAVVAHGIIGKLYPILGWTQMLFGIITFRGYCSGDYLEQCIAHYTMSSGFIAYAVIMAIILLVGESWVRRSGRSPEWWDSWILGVLWWTGGILGIFLSRNNQRNVIPAVIFTLTGWAMSDHVQALMISTKVHAMFGYSLMVAGLARIVEVCFFVPKYSPEDTDNDNHSDRTLAESAHSPGFPSLFNSGRKAAAAQAFRHLPPFLLVAAGILFISATDEALEYVHENEMDHVTYILIMFSSAFALYTFIIFLIHLYSTTGRSAIAKPVDDTNIEMSSGPKWYARVPNAESSHGGMLHVVEDDEEDEMEPR</sequence>
<keyword evidence="1" id="KW-0812">Transmembrane</keyword>
<feature type="transmembrane region" description="Helical" evidence="1">
    <location>
        <begin position="220"/>
        <end position="243"/>
    </location>
</feature>
<dbReference type="STRING" id="1095629.A0A0C9X665"/>
<evidence type="ECO:0000313" key="5">
    <source>
        <dbReference type="Proteomes" id="UP000054477"/>
    </source>
</evidence>
<dbReference type="OrthoDB" id="4137487at2759"/>
<dbReference type="InterPro" id="IPR018827">
    <property type="entry name" value="YTP1_C"/>
</dbReference>
<feature type="domain" description="DUF2427" evidence="2">
    <location>
        <begin position="60"/>
        <end position="108"/>
    </location>
</feature>
<dbReference type="PANTHER" id="PTHR31685">
    <property type="entry name" value="INTEGRAL MEMBRANE PROTEIN (AFU_ORTHOLOGUE AFUA_6G12730)-RELATED"/>
    <property type="match status" value="1"/>
</dbReference>
<organism evidence="4 5">
    <name type="scientific">Laccaria amethystina LaAM-08-1</name>
    <dbReference type="NCBI Taxonomy" id="1095629"/>
    <lineage>
        <taxon>Eukaryota</taxon>
        <taxon>Fungi</taxon>
        <taxon>Dikarya</taxon>
        <taxon>Basidiomycota</taxon>
        <taxon>Agaricomycotina</taxon>
        <taxon>Agaricomycetes</taxon>
        <taxon>Agaricomycetidae</taxon>
        <taxon>Agaricales</taxon>
        <taxon>Agaricineae</taxon>
        <taxon>Hydnangiaceae</taxon>
        <taxon>Laccaria</taxon>
    </lineage>
</organism>
<dbReference type="Proteomes" id="UP000054477">
    <property type="component" value="Unassembled WGS sequence"/>
</dbReference>
<feature type="transmembrane region" description="Helical" evidence="1">
    <location>
        <begin position="51"/>
        <end position="71"/>
    </location>
</feature>
<feature type="domain" description="Protein YTP1-like C-terminal" evidence="3">
    <location>
        <begin position="132"/>
        <end position="182"/>
    </location>
</feature>
<dbReference type="Pfam" id="PF10348">
    <property type="entry name" value="DUF2427"/>
    <property type="match status" value="1"/>
</dbReference>
<name>A0A0C9X665_9AGAR</name>
<accession>A0A0C9X665</accession>
<feature type="transmembrane region" description="Helical" evidence="1">
    <location>
        <begin position="249"/>
        <end position="269"/>
    </location>
</feature>
<gene>
    <name evidence="4" type="ORF">K443DRAFT_134029</name>
</gene>
<protein>
    <recommendedName>
        <fullName evidence="6">Protein YTP1-like C-terminal domain-containing protein</fullName>
    </recommendedName>
</protein>
<dbReference type="PANTHER" id="PTHR31685:SF2">
    <property type="entry name" value="PROTEIN YTP1"/>
    <property type="match status" value="1"/>
</dbReference>